<evidence type="ECO:0000256" key="2">
    <source>
        <dbReference type="SAM" id="Phobius"/>
    </source>
</evidence>
<dbReference type="AlphaFoldDB" id="B9XLW4"/>
<dbReference type="InterPro" id="IPR000983">
    <property type="entry name" value="Bac_GSPG_pilin"/>
</dbReference>
<dbReference type="GO" id="GO:0015628">
    <property type="term" value="P:protein secretion by the type II secretion system"/>
    <property type="evidence" value="ECO:0007669"/>
    <property type="project" value="InterPro"/>
</dbReference>
<name>B9XLW4_PEDPL</name>
<protein>
    <recommendedName>
        <fullName evidence="5">Prepilin-type N-terminal cleavage/methylation domain-containing protein</fullName>
    </recommendedName>
</protein>
<proteinExistence type="predicted"/>
<dbReference type="Gene3D" id="3.30.700.10">
    <property type="entry name" value="Glycoprotein, Type 4 Pilin"/>
    <property type="match status" value="1"/>
</dbReference>
<dbReference type="PANTHER" id="PTHR30093">
    <property type="entry name" value="GENERAL SECRETION PATHWAY PROTEIN G"/>
    <property type="match status" value="1"/>
</dbReference>
<comment type="caution">
    <text evidence="3">The sequence shown here is derived from an EMBL/GenBank/DDBJ whole genome shotgun (WGS) entry which is preliminary data.</text>
</comment>
<keyword evidence="2" id="KW-0472">Membrane</keyword>
<keyword evidence="2" id="KW-0812">Transmembrane</keyword>
<keyword evidence="4" id="KW-1185">Reference proteome</keyword>
<dbReference type="Proteomes" id="UP000003688">
    <property type="component" value="Unassembled WGS sequence"/>
</dbReference>
<gene>
    <name evidence="3" type="ORF">Cflav_PD2426</name>
</gene>
<feature type="transmembrane region" description="Helical" evidence="2">
    <location>
        <begin position="93"/>
        <end position="118"/>
    </location>
</feature>
<dbReference type="InterPro" id="IPR045584">
    <property type="entry name" value="Pilin-like"/>
</dbReference>
<dbReference type="GO" id="GO:0015627">
    <property type="term" value="C:type II protein secretion system complex"/>
    <property type="evidence" value="ECO:0007669"/>
    <property type="project" value="InterPro"/>
</dbReference>
<sequence>MNRNEVLVLTNRAMAKFQPSSKPMTRLPIRWFDSAWNPRILDKKLQPDLRFWSERLSAHNDSPSTIYPIGTSPQLVNHPMKHSPKCGRRFSRAFTLIELLVVISIIAILAGLLLPALVAAKNAAKKRAAMAEMKNLEAAINQYESTYGRYPGKASSIGDTTYGLTNYPGTIPLNSPGTVPTNSDVILAVMDYDGGSNTNHATNPQRHTFFSPAKMVTETNMPGFSTTDFQLRDPWGHPYIITIDYDADGYSKDAFYTLPVVSQTADATKGLDAMVRIGTPPSTGYYLKAPVMIWSMGLDGKADPTKPANQEVNKDNILSWQ</sequence>
<keyword evidence="1" id="KW-0488">Methylation</keyword>
<evidence type="ECO:0000313" key="3">
    <source>
        <dbReference type="EMBL" id="EEF59221.1"/>
    </source>
</evidence>
<dbReference type="PRINTS" id="PR00813">
    <property type="entry name" value="BCTERIALGSPG"/>
</dbReference>
<organism evidence="3 4">
    <name type="scientific">Pedosphaera parvula (strain Ellin514)</name>
    <dbReference type="NCBI Taxonomy" id="320771"/>
    <lineage>
        <taxon>Bacteria</taxon>
        <taxon>Pseudomonadati</taxon>
        <taxon>Verrucomicrobiota</taxon>
        <taxon>Pedosphaerae</taxon>
        <taxon>Pedosphaerales</taxon>
        <taxon>Pedosphaeraceae</taxon>
        <taxon>Pedosphaera</taxon>
    </lineage>
</organism>
<dbReference type="EMBL" id="ABOX02000031">
    <property type="protein sequence ID" value="EEF59221.1"/>
    <property type="molecule type" value="Genomic_DNA"/>
</dbReference>
<dbReference type="SUPFAM" id="SSF54523">
    <property type="entry name" value="Pili subunits"/>
    <property type="match status" value="1"/>
</dbReference>
<dbReference type="InterPro" id="IPR012902">
    <property type="entry name" value="N_methyl_site"/>
</dbReference>
<evidence type="ECO:0000313" key="4">
    <source>
        <dbReference type="Proteomes" id="UP000003688"/>
    </source>
</evidence>
<evidence type="ECO:0008006" key="5">
    <source>
        <dbReference type="Google" id="ProtNLM"/>
    </source>
</evidence>
<dbReference type="NCBIfam" id="TIGR02532">
    <property type="entry name" value="IV_pilin_GFxxxE"/>
    <property type="match status" value="1"/>
</dbReference>
<reference evidence="3 4" key="1">
    <citation type="journal article" date="2011" name="J. Bacteriol.">
        <title>Genome sequence of 'Pedosphaera parvula' Ellin514, an aerobic Verrucomicrobial isolate from pasture soil.</title>
        <authorList>
            <person name="Kant R."/>
            <person name="van Passel M.W."/>
            <person name="Sangwan P."/>
            <person name="Palva A."/>
            <person name="Lucas S."/>
            <person name="Copeland A."/>
            <person name="Lapidus A."/>
            <person name="Glavina Del Rio T."/>
            <person name="Dalin E."/>
            <person name="Tice H."/>
            <person name="Bruce D."/>
            <person name="Goodwin L."/>
            <person name="Pitluck S."/>
            <person name="Chertkov O."/>
            <person name="Larimer F.W."/>
            <person name="Land M.L."/>
            <person name="Hauser L."/>
            <person name="Brettin T.S."/>
            <person name="Detter J.C."/>
            <person name="Han S."/>
            <person name="de Vos W.M."/>
            <person name="Janssen P.H."/>
            <person name="Smidt H."/>
        </authorList>
    </citation>
    <scope>NUCLEOTIDE SEQUENCE [LARGE SCALE GENOMIC DNA]</scope>
    <source>
        <strain evidence="3 4">Ellin514</strain>
    </source>
</reference>
<dbReference type="STRING" id="320771.Cflav_PD2426"/>
<dbReference type="Pfam" id="PF07963">
    <property type="entry name" value="N_methyl"/>
    <property type="match status" value="1"/>
</dbReference>
<evidence type="ECO:0000256" key="1">
    <source>
        <dbReference type="ARBA" id="ARBA00022481"/>
    </source>
</evidence>
<accession>B9XLW4</accession>
<keyword evidence="2" id="KW-1133">Transmembrane helix</keyword>